<name>A0ABW3JNA3_9FLAO</name>
<gene>
    <name evidence="2" type="ORF">ACFQ1R_13035</name>
</gene>
<sequence length="196" mass="22390">MKKSILISLIFFPIFLFSQAEYGVIGGINNSRLTDGFLKDFETENSFGGLHLGAFMELNLSDKISFYPKILFSQQGDRKKTETQYRFNAPTQIDYKLTYINIPLNIKFFSKPYLFVGPQIGLLINTKKENMDLGDIDSFDYGINLGIGYEFNNFSLETNIYQGNNTLINVYDSALPNPVKRKLTNAVIQISLKYKI</sequence>
<accession>A0ABW3JNA3</accession>
<dbReference type="InterPro" id="IPR025665">
    <property type="entry name" value="Beta-barrel_OMP_2"/>
</dbReference>
<dbReference type="EMBL" id="JBHTJI010000028">
    <property type="protein sequence ID" value="MFD0991026.1"/>
    <property type="molecule type" value="Genomic_DNA"/>
</dbReference>
<dbReference type="RefSeq" id="WP_379926694.1">
    <property type="nucleotide sequence ID" value="NZ_JBHTJI010000028.1"/>
</dbReference>
<reference evidence="3" key="1">
    <citation type="journal article" date="2019" name="Int. J. Syst. Evol. Microbiol.">
        <title>The Global Catalogue of Microorganisms (GCM) 10K type strain sequencing project: providing services to taxonomists for standard genome sequencing and annotation.</title>
        <authorList>
            <consortium name="The Broad Institute Genomics Platform"/>
            <consortium name="The Broad Institute Genome Sequencing Center for Infectious Disease"/>
            <person name="Wu L."/>
            <person name="Ma J."/>
        </authorList>
    </citation>
    <scope>NUCLEOTIDE SEQUENCE [LARGE SCALE GENOMIC DNA]</scope>
    <source>
        <strain evidence="3">CCUG 62414</strain>
    </source>
</reference>
<keyword evidence="3" id="KW-1185">Reference proteome</keyword>
<protein>
    <submittedName>
        <fullName evidence="2">Porin family protein</fullName>
    </submittedName>
</protein>
<evidence type="ECO:0000313" key="2">
    <source>
        <dbReference type="EMBL" id="MFD0991026.1"/>
    </source>
</evidence>
<feature type="domain" description="Outer membrane protein beta-barrel" evidence="1">
    <location>
        <begin position="18"/>
        <end position="163"/>
    </location>
</feature>
<organism evidence="2 3">
    <name type="scientific">Mariniflexile jejuense</name>
    <dbReference type="NCBI Taxonomy" id="1173582"/>
    <lineage>
        <taxon>Bacteria</taxon>
        <taxon>Pseudomonadati</taxon>
        <taxon>Bacteroidota</taxon>
        <taxon>Flavobacteriia</taxon>
        <taxon>Flavobacteriales</taxon>
        <taxon>Flavobacteriaceae</taxon>
        <taxon>Mariniflexile</taxon>
    </lineage>
</organism>
<evidence type="ECO:0000313" key="3">
    <source>
        <dbReference type="Proteomes" id="UP001597061"/>
    </source>
</evidence>
<dbReference type="Pfam" id="PF13568">
    <property type="entry name" value="OMP_b-brl_2"/>
    <property type="match status" value="1"/>
</dbReference>
<proteinExistence type="predicted"/>
<evidence type="ECO:0000259" key="1">
    <source>
        <dbReference type="Pfam" id="PF13568"/>
    </source>
</evidence>
<dbReference type="Proteomes" id="UP001597061">
    <property type="component" value="Unassembled WGS sequence"/>
</dbReference>
<comment type="caution">
    <text evidence="2">The sequence shown here is derived from an EMBL/GenBank/DDBJ whole genome shotgun (WGS) entry which is preliminary data.</text>
</comment>